<dbReference type="AlphaFoldDB" id="A0A371FM59"/>
<evidence type="ECO:0000313" key="1">
    <source>
        <dbReference type="EMBL" id="RDX79425.1"/>
    </source>
</evidence>
<organism evidence="1 2">
    <name type="scientific">Mucuna pruriens</name>
    <name type="common">Velvet bean</name>
    <name type="synonym">Dolichos pruriens</name>
    <dbReference type="NCBI Taxonomy" id="157652"/>
    <lineage>
        <taxon>Eukaryota</taxon>
        <taxon>Viridiplantae</taxon>
        <taxon>Streptophyta</taxon>
        <taxon>Embryophyta</taxon>
        <taxon>Tracheophyta</taxon>
        <taxon>Spermatophyta</taxon>
        <taxon>Magnoliopsida</taxon>
        <taxon>eudicotyledons</taxon>
        <taxon>Gunneridae</taxon>
        <taxon>Pentapetalae</taxon>
        <taxon>rosids</taxon>
        <taxon>fabids</taxon>
        <taxon>Fabales</taxon>
        <taxon>Fabaceae</taxon>
        <taxon>Papilionoideae</taxon>
        <taxon>50 kb inversion clade</taxon>
        <taxon>NPAAA clade</taxon>
        <taxon>indigoferoid/millettioid clade</taxon>
        <taxon>Phaseoleae</taxon>
        <taxon>Mucuna</taxon>
    </lineage>
</organism>
<accession>A0A371FM59</accession>
<feature type="non-terminal residue" evidence="1">
    <location>
        <position position="1"/>
    </location>
</feature>
<keyword evidence="2" id="KW-1185">Reference proteome</keyword>
<sequence>MSWQAFHFEVLVEEATRRCSIGIVKMDKEEAPLSNYKSKQSKEFLFDFARSAKVQNYKGTLAIHLLNMAKPSSGLYSVARMRKEINFSDKIDDSS</sequence>
<gene>
    <name evidence="1" type="ORF">CR513_40151</name>
</gene>
<name>A0A371FM59_MUCPR</name>
<dbReference type="EMBL" id="QJKJ01008544">
    <property type="protein sequence ID" value="RDX79425.1"/>
    <property type="molecule type" value="Genomic_DNA"/>
</dbReference>
<dbReference type="Proteomes" id="UP000257109">
    <property type="component" value="Unassembled WGS sequence"/>
</dbReference>
<reference evidence="1" key="1">
    <citation type="submission" date="2018-05" db="EMBL/GenBank/DDBJ databases">
        <title>Draft genome of Mucuna pruriens seed.</title>
        <authorList>
            <person name="Nnadi N.E."/>
            <person name="Vos R."/>
            <person name="Hasami M.H."/>
            <person name="Devisetty U.K."/>
            <person name="Aguiy J.C."/>
        </authorList>
    </citation>
    <scope>NUCLEOTIDE SEQUENCE [LARGE SCALE GENOMIC DNA]</scope>
    <source>
        <strain evidence="1">JCA_2017</strain>
    </source>
</reference>
<protein>
    <submittedName>
        <fullName evidence="1">Uncharacterized protein</fullName>
    </submittedName>
</protein>
<evidence type="ECO:0000313" key="2">
    <source>
        <dbReference type="Proteomes" id="UP000257109"/>
    </source>
</evidence>
<proteinExistence type="predicted"/>
<comment type="caution">
    <text evidence="1">The sequence shown here is derived from an EMBL/GenBank/DDBJ whole genome shotgun (WGS) entry which is preliminary data.</text>
</comment>